<dbReference type="PANTHER" id="PTHR24198:SF165">
    <property type="entry name" value="ANKYRIN REPEAT-CONTAINING PROTEIN-RELATED"/>
    <property type="match status" value="1"/>
</dbReference>
<name>A0A3N4M446_9PEZI</name>
<evidence type="ECO:0000256" key="3">
    <source>
        <dbReference type="PROSITE-ProRule" id="PRU00023"/>
    </source>
</evidence>
<accession>A0A3N4M446</accession>
<evidence type="ECO:0000313" key="5">
    <source>
        <dbReference type="Proteomes" id="UP000267821"/>
    </source>
</evidence>
<dbReference type="SMART" id="SM00248">
    <property type="entry name" value="ANK"/>
    <property type="match status" value="3"/>
</dbReference>
<dbReference type="Gene3D" id="1.25.40.20">
    <property type="entry name" value="Ankyrin repeat-containing domain"/>
    <property type="match status" value="2"/>
</dbReference>
<feature type="repeat" description="ANK" evidence="3">
    <location>
        <begin position="17"/>
        <end position="49"/>
    </location>
</feature>
<protein>
    <submittedName>
        <fullName evidence="4">Ankyrin repeat protein</fullName>
    </submittedName>
</protein>
<dbReference type="InParanoid" id="A0A3N4M446"/>
<dbReference type="InterPro" id="IPR002110">
    <property type="entry name" value="Ankyrin_rpt"/>
</dbReference>
<dbReference type="Pfam" id="PF12796">
    <property type="entry name" value="Ank_2"/>
    <property type="match status" value="1"/>
</dbReference>
<reference evidence="4 5" key="1">
    <citation type="journal article" date="2018" name="Nat. Ecol. Evol.">
        <title>Pezizomycetes genomes reveal the molecular basis of ectomycorrhizal truffle lifestyle.</title>
        <authorList>
            <person name="Murat C."/>
            <person name="Payen T."/>
            <person name="Noel B."/>
            <person name="Kuo A."/>
            <person name="Morin E."/>
            <person name="Chen J."/>
            <person name="Kohler A."/>
            <person name="Krizsan K."/>
            <person name="Balestrini R."/>
            <person name="Da Silva C."/>
            <person name="Montanini B."/>
            <person name="Hainaut M."/>
            <person name="Levati E."/>
            <person name="Barry K.W."/>
            <person name="Belfiori B."/>
            <person name="Cichocki N."/>
            <person name="Clum A."/>
            <person name="Dockter R.B."/>
            <person name="Fauchery L."/>
            <person name="Guy J."/>
            <person name="Iotti M."/>
            <person name="Le Tacon F."/>
            <person name="Lindquist E.A."/>
            <person name="Lipzen A."/>
            <person name="Malagnac F."/>
            <person name="Mello A."/>
            <person name="Molinier V."/>
            <person name="Miyauchi S."/>
            <person name="Poulain J."/>
            <person name="Riccioni C."/>
            <person name="Rubini A."/>
            <person name="Sitrit Y."/>
            <person name="Splivallo R."/>
            <person name="Traeger S."/>
            <person name="Wang M."/>
            <person name="Zifcakova L."/>
            <person name="Wipf D."/>
            <person name="Zambonelli A."/>
            <person name="Paolocci F."/>
            <person name="Nowrousian M."/>
            <person name="Ottonello S."/>
            <person name="Baldrian P."/>
            <person name="Spatafora J.W."/>
            <person name="Henrissat B."/>
            <person name="Nagy L.G."/>
            <person name="Aury J.M."/>
            <person name="Wincker P."/>
            <person name="Grigoriev I.V."/>
            <person name="Bonfante P."/>
            <person name="Martin F.M."/>
        </authorList>
    </citation>
    <scope>NUCLEOTIDE SEQUENCE [LARGE SCALE GENOMIC DNA]</scope>
    <source>
        <strain evidence="4 5">ATCC MYA-4762</strain>
    </source>
</reference>
<feature type="repeat" description="ANK" evidence="3">
    <location>
        <begin position="52"/>
        <end position="84"/>
    </location>
</feature>
<dbReference type="Proteomes" id="UP000267821">
    <property type="component" value="Unassembled WGS sequence"/>
</dbReference>
<feature type="non-terminal residue" evidence="4">
    <location>
        <position position="1"/>
    </location>
</feature>
<dbReference type="EMBL" id="ML121529">
    <property type="protein sequence ID" value="RPB28152.1"/>
    <property type="molecule type" value="Genomic_DNA"/>
</dbReference>
<evidence type="ECO:0000313" key="4">
    <source>
        <dbReference type="EMBL" id="RPB28152.1"/>
    </source>
</evidence>
<sequence length="123" mass="13148">VVQVLLEEGADLVSYNWGAQALNVAAQNGYSEIVQCLLDKGVNVDAVDPNKSDYTPLLWAASRGHTDAVKVLVDSGANFEKRDVFKMTALHKAVRGGHAKMVRLLLERDANVGATTPNGSTAL</sequence>
<dbReference type="PROSITE" id="PS50088">
    <property type="entry name" value="ANK_REPEAT"/>
    <property type="match status" value="3"/>
</dbReference>
<organism evidence="4 5">
    <name type="scientific">Terfezia boudieri ATCC MYA-4762</name>
    <dbReference type="NCBI Taxonomy" id="1051890"/>
    <lineage>
        <taxon>Eukaryota</taxon>
        <taxon>Fungi</taxon>
        <taxon>Dikarya</taxon>
        <taxon>Ascomycota</taxon>
        <taxon>Pezizomycotina</taxon>
        <taxon>Pezizomycetes</taxon>
        <taxon>Pezizales</taxon>
        <taxon>Pezizaceae</taxon>
        <taxon>Terfezia</taxon>
    </lineage>
</organism>
<keyword evidence="2 3" id="KW-0040">ANK repeat</keyword>
<keyword evidence="1" id="KW-0677">Repeat</keyword>
<feature type="non-terminal residue" evidence="4">
    <location>
        <position position="123"/>
    </location>
</feature>
<dbReference type="AlphaFoldDB" id="A0A3N4M446"/>
<dbReference type="STRING" id="1051890.A0A3N4M446"/>
<dbReference type="InterPro" id="IPR036770">
    <property type="entry name" value="Ankyrin_rpt-contain_sf"/>
</dbReference>
<proteinExistence type="predicted"/>
<evidence type="ECO:0000256" key="1">
    <source>
        <dbReference type="ARBA" id="ARBA00022737"/>
    </source>
</evidence>
<gene>
    <name evidence="4" type="ORF">L211DRAFT_771736</name>
</gene>
<dbReference type="PROSITE" id="PS50297">
    <property type="entry name" value="ANK_REP_REGION"/>
    <property type="match status" value="3"/>
</dbReference>
<evidence type="ECO:0000256" key="2">
    <source>
        <dbReference type="ARBA" id="ARBA00023043"/>
    </source>
</evidence>
<feature type="repeat" description="ANK" evidence="3">
    <location>
        <begin position="85"/>
        <end position="117"/>
    </location>
</feature>
<dbReference type="Pfam" id="PF13857">
    <property type="entry name" value="Ank_5"/>
    <property type="match status" value="1"/>
</dbReference>
<dbReference type="PANTHER" id="PTHR24198">
    <property type="entry name" value="ANKYRIN REPEAT AND PROTEIN KINASE DOMAIN-CONTAINING PROTEIN"/>
    <property type="match status" value="1"/>
</dbReference>
<dbReference type="OrthoDB" id="426293at2759"/>
<dbReference type="SUPFAM" id="SSF48403">
    <property type="entry name" value="Ankyrin repeat"/>
    <property type="match status" value="1"/>
</dbReference>
<keyword evidence="5" id="KW-1185">Reference proteome</keyword>